<protein>
    <submittedName>
        <fullName evidence="2">Uncharacterized protein</fullName>
    </submittedName>
</protein>
<dbReference type="Proteomes" id="UP000183107">
    <property type="component" value="Unassembled WGS sequence"/>
</dbReference>
<dbReference type="AlphaFoldDB" id="A0A1I5C919"/>
<sequence length="82" mass="8952">MKFPLPELMYRYRHSGKPLKPGIPGGDSNADLTHCSCREGDTANGVAAIGSGNRHVTASAETRGPTHYRTSPRLRSKKKRFG</sequence>
<name>A0A1I5C919_9PROT</name>
<keyword evidence="3" id="KW-1185">Reference proteome</keyword>
<gene>
    <name evidence="2" type="ORF">SAMN05216386_2003</name>
</gene>
<proteinExistence type="predicted"/>
<evidence type="ECO:0000256" key="1">
    <source>
        <dbReference type="SAM" id="MobiDB-lite"/>
    </source>
</evidence>
<feature type="region of interest" description="Disordered" evidence="1">
    <location>
        <begin position="53"/>
        <end position="82"/>
    </location>
</feature>
<feature type="compositionally biased region" description="Basic residues" evidence="1">
    <location>
        <begin position="70"/>
        <end position="82"/>
    </location>
</feature>
<dbReference type="EMBL" id="FOVJ01000003">
    <property type="protein sequence ID" value="SFN83131.1"/>
    <property type="molecule type" value="Genomic_DNA"/>
</dbReference>
<reference evidence="3" key="1">
    <citation type="submission" date="2016-10" db="EMBL/GenBank/DDBJ databases">
        <authorList>
            <person name="Varghese N."/>
        </authorList>
    </citation>
    <scope>NUCLEOTIDE SEQUENCE [LARGE SCALE GENOMIC DNA]</scope>
    <source>
        <strain evidence="3">Nsp8</strain>
    </source>
</reference>
<evidence type="ECO:0000313" key="3">
    <source>
        <dbReference type="Proteomes" id="UP000183107"/>
    </source>
</evidence>
<accession>A0A1I5C919</accession>
<evidence type="ECO:0000313" key="2">
    <source>
        <dbReference type="EMBL" id="SFN83131.1"/>
    </source>
</evidence>
<organism evidence="2 3">
    <name type="scientific">Nitrosospira briensis</name>
    <dbReference type="NCBI Taxonomy" id="35799"/>
    <lineage>
        <taxon>Bacteria</taxon>
        <taxon>Pseudomonadati</taxon>
        <taxon>Pseudomonadota</taxon>
        <taxon>Betaproteobacteria</taxon>
        <taxon>Nitrosomonadales</taxon>
        <taxon>Nitrosomonadaceae</taxon>
        <taxon>Nitrosospira</taxon>
    </lineage>
</organism>